<evidence type="ECO:0000313" key="1">
    <source>
        <dbReference type="EMBL" id="QHT38381.1"/>
    </source>
</evidence>
<proteinExistence type="predicted"/>
<reference evidence="1" key="1">
    <citation type="journal article" date="2020" name="Nature">
        <title>Giant virus diversity and host interactions through global metagenomics.</title>
        <authorList>
            <person name="Schulz F."/>
            <person name="Roux S."/>
            <person name="Paez-Espino D."/>
            <person name="Jungbluth S."/>
            <person name="Walsh D.A."/>
            <person name="Denef V.J."/>
            <person name="McMahon K.D."/>
            <person name="Konstantinidis K.T."/>
            <person name="Eloe-Fadrosh E.A."/>
            <person name="Kyrpides N.C."/>
            <person name="Woyke T."/>
        </authorList>
    </citation>
    <scope>NUCLEOTIDE SEQUENCE</scope>
    <source>
        <strain evidence="1">GVMAG-S-ERX556101-89</strain>
    </source>
</reference>
<dbReference type="AlphaFoldDB" id="A0A6C0FBY8"/>
<accession>A0A6C0FBY8</accession>
<dbReference type="EMBL" id="MN738829">
    <property type="protein sequence ID" value="QHT38381.1"/>
    <property type="molecule type" value="Genomic_DNA"/>
</dbReference>
<organism evidence="1">
    <name type="scientific">viral metagenome</name>
    <dbReference type="NCBI Taxonomy" id="1070528"/>
    <lineage>
        <taxon>unclassified sequences</taxon>
        <taxon>metagenomes</taxon>
        <taxon>organismal metagenomes</taxon>
    </lineage>
</organism>
<name>A0A6C0FBY8_9ZZZZ</name>
<sequence>MDKNELEIMFSNFLKRIEDRLGCLLDISERLIKENIKLHNELDNMNRCKLESNNSAVLHECTQFCVQDETPQKKKVLLDPMINGELKFYGSGTFDAKEIIKTFGDARFDKSTKSWIVSNPSVTMQFIIEELSKEFDFQLLQ</sequence>
<protein>
    <submittedName>
        <fullName evidence="1">Uncharacterized protein</fullName>
    </submittedName>
</protein>